<proteinExistence type="predicted"/>
<dbReference type="Proteomes" id="UP001346869">
    <property type="component" value="Unassembled WGS sequence"/>
</dbReference>
<dbReference type="AlphaFoldDB" id="A0AAN8AE66"/>
<feature type="region of interest" description="Disordered" evidence="1">
    <location>
        <begin position="1"/>
        <end position="105"/>
    </location>
</feature>
<name>A0AAN8AE66_ELEMC</name>
<dbReference type="EMBL" id="JAUZQC010000021">
    <property type="protein sequence ID" value="KAK5851757.1"/>
    <property type="molecule type" value="Genomic_DNA"/>
</dbReference>
<feature type="compositionally biased region" description="Basic and acidic residues" evidence="1">
    <location>
        <begin position="16"/>
        <end position="34"/>
    </location>
</feature>
<protein>
    <submittedName>
        <fullName evidence="2">Uncharacterized protein</fullName>
    </submittedName>
</protein>
<reference evidence="2 3" key="2">
    <citation type="journal article" date="2023" name="Mol. Biol. Evol.">
        <title>Genomics of Secondarily Temperate Adaptation in the Only Non-Antarctic Icefish.</title>
        <authorList>
            <person name="Rivera-Colon A.G."/>
            <person name="Rayamajhi N."/>
            <person name="Minhas B.F."/>
            <person name="Madrigal G."/>
            <person name="Bilyk K.T."/>
            <person name="Yoon V."/>
            <person name="Hune M."/>
            <person name="Gregory S."/>
            <person name="Cheng C.H.C."/>
            <person name="Catchen J.M."/>
        </authorList>
    </citation>
    <scope>NUCLEOTIDE SEQUENCE [LARGE SCALE GENOMIC DNA]</scope>
    <source>
        <strain evidence="2">JMC-PN-2008</strain>
    </source>
</reference>
<gene>
    <name evidence="2" type="ORF">PBY51_023285</name>
</gene>
<reference evidence="2 3" key="1">
    <citation type="journal article" date="2023" name="Genes (Basel)">
        <title>Chromosome-Level Genome Assembly and Circadian Gene Repertoire of the Patagonia Blennie Eleginops maclovinus-The Closest Ancestral Proxy of Antarctic Cryonotothenioids.</title>
        <authorList>
            <person name="Cheng C.C."/>
            <person name="Rivera-Colon A.G."/>
            <person name="Minhas B.F."/>
            <person name="Wilson L."/>
            <person name="Rayamajhi N."/>
            <person name="Vargas-Chacoff L."/>
            <person name="Catchen J.M."/>
        </authorList>
    </citation>
    <scope>NUCLEOTIDE SEQUENCE [LARGE SCALE GENOMIC DNA]</scope>
    <source>
        <strain evidence="2">JMC-PN-2008</strain>
    </source>
</reference>
<evidence type="ECO:0000313" key="2">
    <source>
        <dbReference type="EMBL" id="KAK5851757.1"/>
    </source>
</evidence>
<sequence>MNATDYRCSPGGTKMTVEREKDEESSQLRPHKESNLSFNSGSSPVLSLAASPLSADAPKLSFPRLESDKRGGVRRGGAGSEARPIKEPHGACAEPRPAPLTGKSL</sequence>
<keyword evidence="3" id="KW-1185">Reference proteome</keyword>
<accession>A0AAN8AE66</accession>
<feature type="compositionally biased region" description="Low complexity" evidence="1">
    <location>
        <begin position="40"/>
        <end position="61"/>
    </location>
</feature>
<comment type="caution">
    <text evidence="2">The sequence shown here is derived from an EMBL/GenBank/DDBJ whole genome shotgun (WGS) entry which is preliminary data.</text>
</comment>
<organism evidence="2 3">
    <name type="scientific">Eleginops maclovinus</name>
    <name type="common">Patagonian blennie</name>
    <name type="synonym">Eleginus maclovinus</name>
    <dbReference type="NCBI Taxonomy" id="56733"/>
    <lineage>
        <taxon>Eukaryota</taxon>
        <taxon>Metazoa</taxon>
        <taxon>Chordata</taxon>
        <taxon>Craniata</taxon>
        <taxon>Vertebrata</taxon>
        <taxon>Euteleostomi</taxon>
        <taxon>Actinopterygii</taxon>
        <taxon>Neopterygii</taxon>
        <taxon>Teleostei</taxon>
        <taxon>Neoteleostei</taxon>
        <taxon>Acanthomorphata</taxon>
        <taxon>Eupercaria</taxon>
        <taxon>Perciformes</taxon>
        <taxon>Notothenioidei</taxon>
        <taxon>Eleginopidae</taxon>
        <taxon>Eleginops</taxon>
    </lineage>
</organism>
<evidence type="ECO:0000313" key="3">
    <source>
        <dbReference type="Proteomes" id="UP001346869"/>
    </source>
</evidence>
<evidence type="ECO:0000256" key="1">
    <source>
        <dbReference type="SAM" id="MobiDB-lite"/>
    </source>
</evidence>